<dbReference type="SUPFAM" id="SSF51735">
    <property type="entry name" value="NAD(P)-binding Rossmann-fold domains"/>
    <property type="match status" value="1"/>
</dbReference>
<keyword evidence="4" id="KW-1185">Reference proteome</keyword>
<dbReference type="InterPro" id="IPR036291">
    <property type="entry name" value="NAD(P)-bd_dom_sf"/>
</dbReference>
<dbReference type="RefSeq" id="WP_095722271.1">
    <property type="nucleotide sequence ID" value="NZ_NTFS01000140.1"/>
</dbReference>
<protein>
    <submittedName>
        <fullName evidence="3">SDR family oxidoreductase</fullName>
    </submittedName>
</protein>
<dbReference type="GO" id="GO:0016491">
    <property type="term" value="F:oxidoreductase activity"/>
    <property type="evidence" value="ECO:0007669"/>
    <property type="project" value="UniProtKB-KW"/>
</dbReference>
<evidence type="ECO:0000256" key="1">
    <source>
        <dbReference type="ARBA" id="ARBA00006484"/>
    </source>
</evidence>
<dbReference type="PANTHER" id="PTHR43669:SF3">
    <property type="entry name" value="ALCOHOL DEHYDROGENASE, PUTATIVE (AFU_ORTHOLOGUE AFUA_3G03445)-RELATED"/>
    <property type="match status" value="1"/>
</dbReference>
<dbReference type="PANTHER" id="PTHR43669">
    <property type="entry name" value="5-KETO-D-GLUCONATE 5-REDUCTASE"/>
    <property type="match status" value="1"/>
</dbReference>
<evidence type="ECO:0000256" key="2">
    <source>
        <dbReference type="ARBA" id="ARBA00023002"/>
    </source>
</evidence>
<organism evidence="3 4">
    <name type="scientific">Brunnivagina elsteri CCALA 953</name>
    <dbReference type="NCBI Taxonomy" id="987040"/>
    <lineage>
        <taxon>Bacteria</taxon>
        <taxon>Bacillati</taxon>
        <taxon>Cyanobacteriota</taxon>
        <taxon>Cyanophyceae</taxon>
        <taxon>Nostocales</taxon>
        <taxon>Calotrichaceae</taxon>
        <taxon>Brunnivagina</taxon>
    </lineage>
</organism>
<dbReference type="Gene3D" id="3.40.50.720">
    <property type="entry name" value="NAD(P)-binding Rossmann-like Domain"/>
    <property type="match status" value="1"/>
</dbReference>
<dbReference type="InterPro" id="IPR002347">
    <property type="entry name" value="SDR_fam"/>
</dbReference>
<dbReference type="EMBL" id="NTFS01000140">
    <property type="protein sequence ID" value="PAX53445.1"/>
    <property type="molecule type" value="Genomic_DNA"/>
</dbReference>
<comment type="similarity">
    <text evidence="1">Belongs to the short-chain dehydrogenases/reductases (SDR) family.</text>
</comment>
<dbReference type="CDD" id="cd05233">
    <property type="entry name" value="SDR_c"/>
    <property type="match status" value="1"/>
</dbReference>
<evidence type="ECO:0000313" key="4">
    <source>
        <dbReference type="Proteomes" id="UP000218238"/>
    </source>
</evidence>
<dbReference type="Pfam" id="PF00106">
    <property type="entry name" value="adh_short"/>
    <property type="match status" value="1"/>
</dbReference>
<dbReference type="Proteomes" id="UP000218238">
    <property type="component" value="Unassembled WGS sequence"/>
</dbReference>
<gene>
    <name evidence="3" type="ORF">CK510_13940</name>
</gene>
<evidence type="ECO:0000313" key="3">
    <source>
        <dbReference type="EMBL" id="PAX53445.1"/>
    </source>
</evidence>
<name>A0A2A2TIH7_9CYAN</name>
<sequence>MKNCIIVGFGTGVGLGIARAFGRAGFSLGLISRSPQKYAEEVKSLTDAGIDCQIVAADASDEVSLEQAIASLIQTQGMPSVLIYNVVSGSYGKPTSISGDKLLEDFKSNVVGALVAAKAVLPAMQAQEQGSILFTGGGWAHYPWDGAASMSIGKAGIRSLAMTLAQELQETPIRVGLISIMGEVAPGTSFDPDKIGEAFLAMHQKQAVEYEIEFMFKG</sequence>
<accession>A0A2A2TIH7</accession>
<comment type="caution">
    <text evidence="3">The sequence shown here is derived from an EMBL/GenBank/DDBJ whole genome shotgun (WGS) entry which is preliminary data.</text>
</comment>
<reference evidence="3 4" key="1">
    <citation type="submission" date="2017-08" db="EMBL/GenBank/DDBJ databases">
        <title>Draft genome sequence of filamentous cyanobacterium Calothrix elsteri CCALA 953.</title>
        <authorList>
            <person name="Gagunashvili A.N."/>
            <person name="Elster J."/>
            <person name="Andresson O.S."/>
        </authorList>
    </citation>
    <scope>NUCLEOTIDE SEQUENCE [LARGE SCALE GENOMIC DNA]</scope>
    <source>
        <strain evidence="3 4">CCALA 953</strain>
    </source>
</reference>
<dbReference type="AlphaFoldDB" id="A0A2A2TIH7"/>
<dbReference type="OrthoDB" id="5513072at2"/>
<proteinExistence type="inferred from homology"/>
<keyword evidence="2" id="KW-0560">Oxidoreductase</keyword>